<organism evidence="1 2">
    <name type="scientific">Pseudomonas veronii 1YdBTEX2</name>
    <dbReference type="NCBI Taxonomy" id="1295141"/>
    <lineage>
        <taxon>Bacteria</taxon>
        <taxon>Pseudomonadati</taxon>
        <taxon>Pseudomonadota</taxon>
        <taxon>Gammaproteobacteria</taxon>
        <taxon>Pseudomonadales</taxon>
        <taxon>Pseudomonadaceae</taxon>
        <taxon>Pseudomonas</taxon>
    </lineage>
</organism>
<dbReference type="AlphaFoldDB" id="A0A1D3JZG3"/>
<protein>
    <submittedName>
        <fullName evidence="1">Fructose-bisphosphate aldolase</fullName>
    </submittedName>
</protein>
<accession>A0A1D3JZG3</accession>
<proteinExistence type="predicted"/>
<reference evidence="2" key="1">
    <citation type="submission" date="2016-07" db="EMBL/GenBank/DDBJ databases">
        <authorList>
            <person name="Florea S."/>
            <person name="Webb J.S."/>
            <person name="Jaromczyk J."/>
            <person name="Schardl C.L."/>
        </authorList>
    </citation>
    <scope>NUCLEOTIDE SEQUENCE [LARGE SCALE GENOMIC DNA]</scope>
    <source>
        <strain evidence="2">1YdBTEX2</strain>
    </source>
</reference>
<gene>
    <name evidence="1" type="ORF">PVE_R1G3597</name>
</gene>
<sequence length="143" mass="15680">MAAVRGRPSGLPGVILPGLRTRAQLPHNLFRSSKVVILFTQIESNLMTNQNPPRRFTPMSQTATDYPVLLIDSDAPLSELHACASERLNAALAYLHLMACSKVSDYAEHDINTVANTARIMVQDVADVFTVMERRGFDSPAVS</sequence>
<evidence type="ECO:0000313" key="2">
    <source>
        <dbReference type="Proteomes" id="UP000245431"/>
    </source>
</evidence>
<dbReference type="Proteomes" id="UP000245431">
    <property type="component" value="Chromosome PVE_r1"/>
</dbReference>
<dbReference type="EMBL" id="LT599583">
    <property type="protein sequence ID" value="SBW81479.1"/>
    <property type="molecule type" value="Genomic_DNA"/>
</dbReference>
<name>A0A1D3JZG3_PSEVE</name>
<evidence type="ECO:0000313" key="1">
    <source>
        <dbReference type="EMBL" id="SBW81479.1"/>
    </source>
</evidence>